<dbReference type="Proteomes" id="UP001244563">
    <property type="component" value="Unassembled WGS sequence"/>
</dbReference>
<proteinExistence type="predicted"/>
<accession>A0ABT9TNY3</accession>
<organism evidence="2 3">
    <name type="scientific">Paenarthrobacter nicotinovorans</name>
    <name type="common">Arthrobacter nicotinovorans</name>
    <dbReference type="NCBI Taxonomy" id="29320"/>
    <lineage>
        <taxon>Bacteria</taxon>
        <taxon>Bacillati</taxon>
        <taxon>Actinomycetota</taxon>
        <taxon>Actinomycetes</taxon>
        <taxon>Micrococcales</taxon>
        <taxon>Micrococcaceae</taxon>
        <taxon>Paenarthrobacter</taxon>
    </lineage>
</organism>
<dbReference type="RefSeq" id="WP_064721978.1">
    <property type="nucleotide sequence ID" value="NZ_BDDW01000002.1"/>
</dbReference>
<evidence type="ECO:0000313" key="2">
    <source>
        <dbReference type="EMBL" id="MDQ0103372.1"/>
    </source>
</evidence>
<sequence length="191" mass="21359">MGIWADIAEIIGALATATALFFVAKATRHSRQTVEESQRMRRLEAERDQRAITTAERRQAGRVAFWPVKKKFQGKEQWGIELVNSSEAPIFRLTLERPEGVTRRDHPIPAIKATAKILPPGRYFFSHQDRWPVYIDAGHVCEPLPGNIDYMGTVTFMDSDGRHWVRGADGKLQQQAPEGAVASQGAVHSGL</sequence>
<dbReference type="EMBL" id="JAUSSW010000008">
    <property type="protein sequence ID" value="MDQ0103372.1"/>
    <property type="molecule type" value="Genomic_DNA"/>
</dbReference>
<protein>
    <submittedName>
        <fullName evidence="2">Uncharacterized protein</fullName>
    </submittedName>
</protein>
<evidence type="ECO:0000256" key="1">
    <source>
        <dbReference type="SAM" id="MobiDB-lite"/>
    </source>
</evidence>
<evidence type="ECO:0000313" key="3">
    <source>
        <dbReference type="Proteomes" id="UP001244563"/>
    </source>
</evidence>
<gene>
    <name evidence="2" type="ORF">J2T10_003036</name>
</gene>
<feature type="region of interest" description="Disordered" evidence="1">
    <location>
        <begin position="172"/>
        <end position="191"/>
    </location>
</feature>
<name>A0ABT9TNY3_PAENI</name>
<keyword evidence="3" id="KW-1185">Reference proteome</keyword>
<comment type="caution">
    <text evidence="2">The sequence shown here is derived from an EMBL/GenBank/DDBJ whole genome shotgun (WGS) entry which is preliminary data.</text>
</comment>
<reference evidence="2 3" key="1">
    <citation type="submission" date="2023-07" db="EMBL/GenBank/DDBJ databases">
        <title>Sorghum-associated microbial communities from plants grown in Nebraska, USA.</title>
        <authorList>
            <person name="Schachtman D."/>
        </authorList>
    </citation>
    <scope>NUCLEOTIDE SEQUENCE [LARGE SCALE GENOMIC DNA]</scope>
    <source>
        <strain evidence="2 3">CC523</strain>
    </source>
</reference>